<evidence type="ECO:0000256" key="2">
    <source>
        <dbReference type="RuleBase" id="RU004447"/>
    </source>
</evidence>
<evidence type="ECO:0000256" key="3">
    <source>
        <dbReference type="SAM" id="Phobius"/>
    </source>
</evidence>
<dbReference type="Pfam" id="PF05193">
    <property type="entry name" value="Peptidase_M16_C"/>
    <property type="match status" value="1"/>
</dbReference>
<evidence type="ECO:0000313" key="7">
    <source>
        <dbReference type="Proteomes" id="UP000177573"/>
    </source>
</evidence>
<evidence type="ECO:0008006" key="8">
    <source>
        <dbReference type="Google" id="ProtNLM"/>
    </source>
</evidence>
<evidence type="ECO:0000313" key="6">
    <source>
        <dbReference type="EMBL" id="OGZ15634.1"/>
    </source>
</evidence>
<name>A0A1G2DPP8_9BACT</name>
<dbReference type="InterPro" id="IPR011249">
    <property type="entry name" value="Metalloenz_LuxS/M16"/>
</dbReference>
<keyword evidence="3" id="KW-0812">Transmembrane</keyword>
<dbReference type="GO" id="GO:0046872">
    <property type="term" value="F:metal ion binding"/>
    <property type="evidence" value="ECO:0007669"/>
    <property type="project" value="InterPro"/>
</dbReference>
<dbReference type="PANTHER" id="PTHR11851">
    <property type="entry name" value="METALLOPROTEASE"/>
    <property type="match status" value="1"/>
</dbReference>
<feature type="domain" description="Peptidase M16 C-terminal" evidence="5">
    <location>
        <begin position="168"/>
        <end position="341"/>
    </location>
</feature>
<sequence>MEFQKKTLDNGLRVIVVPMPASLTATVLVLTATGSKYETKPLSGVSHFLEHMCFKGTVKRPSAQAISEELDGLGAQYNAFTAQEYTGYYAKVEKGLLLKALDVVADLFQHSTLPAKEMDIERGVIIGEIEMYEDSPQEHVGDLFMELLYGDQPAGWNVAGTRETVRQMTRDQMAEYRKAHYVAGASLVVVAGNVDERTVWDSIAAAFAEAPRGEKSGKLKVIEDQKAPMVKTGKDDSRQTHLVLGFRSFDIYNERQKVARLLGAFLGGGMSSRLFKRVRDKMGAGYYISAGNEFFTDHGFFSVATGVDNTRVKEVVKAILEELARAKDELLPEEELVRTKNFIIGNLFSGLETSHSLASFYGQKEILSRPMKTPEEIAEEVRAVTAEEIRALARELFVTKHINLALVGPHESGDEFLPLLTI</sequence>
<feature type="domain" description="Peptidase M16 N-terminal" evidence="4">
    <location>
        <begin position="19"/>
        <end position="161"/>
    </location>
</feature>
<dbReference type="PROSITE" id="PS00143">
    <property type="entry name" value="INSULINASE"/>
    <property type="match status" value="1"/>
</dbReference>
<comment type="similarity">
    <text evidence="1 2">Belongs to the peptidase M16 family.</text>
</comment>
<dbReference type="STRING" id="1798667.A3J08_00355"/>
<dbReference type="AlphaFoldDB" id="A0A1G2DPP8"/>
<reference evidence="6 7" key="1">
    <citation type="journal article" date="2016" name="Nat. Commun.">
        <title>Thousands of microbial genomes shed light on interconnected biogeochemical processes in an aquifer system.</title>
        <authorList>
            <person name="Anantharaman K."/>
            <person name="Brown C.T."/>
            <person name="Hug L.A."/>
            <person name="Sharon I."/>
            <person name="Castelle C.J."/>
            <person name="Probst A.J."/>
            <person name="Thomas B.C."/>
            <person name="Singh A."/>
            <person name="Wilkins M.J."/>
            <person name="Karaoz U."/>
            <person name="Brodie E.L."/>
            <person name="Williams K.H."/>
            <person name="Hubbard S.S."/>
            <person name="Banfield J.F."/>
        </authorList>
    </citation>
    <scope>NUCLEOTIDE SEQUENCE [LARGE SCALE GENOMIC DNA]</scope>
</reference>
<dbReference type="InterPro" id="IPR001431">
    <property type="entry name" value="Pept_M16_Zn_BS"/>
</dbReference>
<dbReference type="PANTHER" id="PTHR11851:SF49">
    <property type="entry name" value="MITOCHONDRIAL-PROCESSING PEPTIDASE SUBUNIT ALPHA"/>
    <property type="match status" value="1"/>
</dbReference>
<dbReference type="InterPro" id="IPR011765">
    <property type="entry name" value="Pept_M16_N"/>
</dbReference>
<gene>
    <name evidence="6" type="ORF">A3J08_00355</name>
</gene>
<protein>
    <recommendedName>
        <fullName evidence="8">Peptidase M16</fullName>
    </recommendedName>
</protein>
<dbReference type="GO" id="GO:0006508">
    <property type="term" value="P:proteolysis"/>
    <property type="evidence" value="ECO:0007669"/>
    <property type="project" value="InterPro"/>
</dbReference>
<dbReference type="InterPro" id="IPR007863">
    <property type="entry name" value="Peptidase_M16_C"/>
</dbReference>
<proteinExistence type="inferred from homology"/>
<dbReference type="EMBL" id="MHLR01000008">
    <property type="protein sequence ID" value="OGZ15634.1"/>
    <property type="molecule type" value="Genomic_DNA"/>
</dbReference>
<keyword evidence="3" id="KW-0472">Membrane</keyword>
<dbReference type="GO" id="GO:0004222">
    <property type="term" value="F:metalloendopeptidase activity"/>
    <property type="evidence" value="ECO:0007669"/>
    <property type="project" value="InterPro"/>
</dbReference>
<dbReference type="Proteomes" id="UP000177573">
    <property type="component" value="Unassembled WGS sequence"/>
</dbReference>
<accession>A0A1G2DPP8</accession>
<evidence type="ECO:0000259" key="5">
    <source>
        <dbReference type="Pfam" id="PF05193"/>
    </source>
</evidence>
<dbReference type="Pfam" id="PF00675">
    <property type="entry name" value="Peptidase_M16"/>
    <property type="match status" value="1"/>
</dbReference>
<organism evidence="6 7">
    <name type="scientific">Candidatus Lloydbacteria bacterium RIFCSPLOWO2_02_FULL_51_11</name>
    <dbReference type="NCBI Taxonomy" id="1798667"/>
    <lineage>
        <taxon>Bacteria</taxon>
        <taxon>Candidatus Lloydiibacteriota</taxon>
    </lineage>
</organism>
<evidence type="ECO:0000259" key="4">
    <source>
        <dbReference type="Pfam" id="PF00675"/>
    </source>
</evidence>
<comment type="caution">
    <text evidence="6">The sequence shown here is derived from an EMBL/GenBank/DDBJ whole genome shotgun (WGS) entry which is preliminary data.</text>
</comment>
<dbReference type="Gene3D" id="3.30.830.10">
    <property type="entry name" value="Metalloenzyme, LuxS/M16 peptidase-like"/>
    <property type="match status" value="2"/>
</dbReference>
<evidence type="ECO:0000256" key="1">
    <source>
        <dbReference type="ARBA" id="ARBA00007261"/>
    </source>
</evidence>
<dbReference type="SUPFAM" id="SSF63411">
    <property type="entry name" value="LuxS/MPP-like metallohydrolase"/>
    <property type="match status" value="2"/>
</dbReference>
<dbReference type="InterPro" id="IPR050361">
    <property type="entry name" value="MPP/UQCRC_Complex"/>
</dbReference>
<feature type="transmembrane region" description="Helical" evidence="3">
    <location>
        <begin position="12"/>
        <end position="32"/>
    </location>
</feature>
<keyword evidence="3" id="KW-1133">Transmembrane helix</keyword>